<comment type="subcellular location">
    <subcellularLocation>
        <location evidence="1">Nucleus</location>
    </subcellularLocation>
</comment>
<dbReference type="GO" id="GO:0016226">
    <property type="term" value="P:iron-sulfur cluster assembly"/>
    <property type="evidence" value="ECO:0007669"/>
    <property type="project" value="UniProtKB-UniRule"/>
</dbReference>
<sequence>LLLRSVQRLGQELSRSSSSSGSRSAAAVVTVGSAGATANTGAVAAAEAVAAAAVTPLGSEGPVAATAVSALRNCMAVLHDWIRQQKVAPSEQLGRVLQDNVSDLVRCICTAASTAAPTAHSRGHLAGAADPWVAPQQQSASTAAAAAAVAVREEAMRCCTDLMDAVPYHVLHPLRQQVLGCIVRALDDNRRSVRQLAVRARRVWADK</sequence>
<accession>A0AAD3HKJ0</accession>
<proteinExistence type="inferred from homology"/>
<comment type="similarity">
    <text evidence="1">Belongs to the MET18/MMS19 family.</text>
</comment>
<keyword evidence="3" id="KW-1185">Reference proteome</keyword>
<keyword evidence="1" id="KW-0227">DNA damage</keyword>
<dbReference type="GO" id="GO:0097361">
    <property type="term" value="C:cytosolic [4Fe-4S] assembly targeting complex"/>
    <property type="evidence" value="ECO:0007669"/>
    <property type="project" value="UniProtKB-UniRule"/>
</dbReference>
<reference evidence="2 3" key="1">
    <citation type="journal article" date="2021" name="Sci. Rep.">
        <title>Genome sequencing of the multicellular alga Astrephomene provides insights into convergent evolution of germ-soma differentiation.</title>
        <authorList>
            <person name="Yamashita S."/>
            <person name="Yamamoto K."/>
            <person name="Matsuzaki R."/>
            <person name="Suzuki S."/>
            <person name="Yamaguchi H."/>
            <person name="Hirooka S."/>
            <person name="Minakuchi Y."/>
            <person name="Miyagishima S."/>
            <person name="Kawachi M."/>
            <person name="Toyoda A."/>
            <person name="Nozaki H."/>
        </authorList>
    </citation>
    <scope>NUCLEOTIDE SEQUENCE [LARGE SCALE GENOMIC DNA]</scope>
    <source>
        <strain evidence="2 3">NIES-4017</strain>
    </source>
</reference>
<dbReference type="GO" id="GO:0051604">
    <property type="term" value="P:protein maturation"/>
    <property type="evidence" value="ECO:0007669"/>
    <property type="project" value="UniProtKB-UniRule"/>
</dbReference>
<dbReference type="InterPro" id="IPR039920">
    <property type="entry name" value="MMS19"/>
</dbReference>
<dbReference type="EMBL" id="BMAR01000006">
    <property type="protein sequence ID" value="GFR44058.1"/>
    <property type="molecule type" value="Genomic_DNA"/>
</dbReference>
<keyword evidence="1" id="KW-0539">Nucleus</keyword>
<evidence type="ECO:0000313" key="2">
    <source>
        <dbReference type="EMBL" id="GFR44058.1"/>
    </source>
</evidence>
<dbReference type="PANTHER" id="PTHR12891:SF0">
    <property type="entry name" value="MMS19 NUCLEOTIDE EXCISION REPAIR PROTEIN HOMOLOG"/>
    <property type="match status" value="1"/>
</dbReference>
<dbReference type="AlphaFoldDB" id="A0AAD3HKJ0"/>
<evidence type="ECO:0000313" key="3">
    <source>
        <dbReference type="Proteomes" id="UP001054857"/>
    </source>
</evidence>
<dbReference type="SUPFAM" id="SSF48371">
    <property type="entry name" value="ARM repeat"/>
    <property type="match status" value="1"/>
</dbReference>
<gene>
    <name evidence="2" type="ORF">Agub_g5218</name>
</gene>
<dbReference type="GO" id="GO:0006281">
    <property type="term" value="P:DNA repair"/>
    <property type="evidence" value="ECO:0007669"/>
    <property type="project" value="UniProtKB-UniRule"/>
</dbReference>
<keyword evidence="1" id="KW-0234">DNA repair</keyword>
<dbReference type="Proteomes" id="UP001054857">
    <property type="component" value="Unassembled WGS sequence"/>
</dbReference>
<name>A0AAD3HKJ0_9CHLO</name>
<comment type="caution">
    <text evidence="2">The sequence shown here is derived from an EMBL/GenBank/DDBJ whole genome shotgun (WGS) entry which is preliminary data.</text>
</comment>
<dbReference type="GO" id="GO:0005634">
    <property type="term" value="C:nucleus"/>
    <property type="evidence" value="ECO:0007669"/>
    <property type="project" value="UniProtKB-SubCell"/>
</dbReference>
<comment type="function">
    <text evidence="1">Key component of the cytosolic iron-sulfur protein assembly (CIA) complex, a multiprotein complex that mediates the incorporation of iron-sulfur cluster into apoproteins specifically involved in DNA metabolism and genomic integrity. In the CIA complex, MMS19 acts as an adapter between early-acting CIA components and a subset of cellular target iron-sulfur proteins.</text>
</comment>
<protein>
    <recommendedName>
        <fullName evidence="1">MMS19 nucleotide excision repair protein</fullName>
    </recommendedName>
</protein>
<organism evidence="2 3">
    <name type="scientific">Astrephomene gubernaculifera</name>
    <dbReference type="NCBI Taxonomy" id="47775"/>
    <lineage>
        <taxon>Eukaryota</taxon>
        <taxon>Viridiplantae</taxon>
        <taxon>Chlorophyta</taxon>
        <taxon>core chlorophytes</taxon>
        <taxon>Chlorophyceae</taxon>
        <taxon>CS clade</taxon>
        <taxon>Chlamydomonadales</taxon>
        <taxon>Astrephomenaceae</taxon>
        <taxon>Astrephomene</taxon>
    </lineage>
</organism>
<evidence type="ECO:0000256" key="1">
    <source>
        <dbReference type="RuleBase" id="RU367072"/>
    </source>
</evidence>
<feature type="non-terminal residue" evidence="2">
    <location>
        <position position="207"/>
    </location>
</feature>
<dbReference type="PANTHER" id="PTHR12891">
    <property type="entry name" value="DNA REPAIR/TRANSCRIPTION PROTEIN MET18/MMS19"/>
    <property type="match status" value="1"/>
</dbReference>
<dbReference type="InterPro" id="IPR016024">
    <property type="entry name" value="ARM-type_fold"/>
</dbReference>